<dbReference type="GO" id="GO:0035312">
    <property type="term" value="F:5'-3' DNA exonuclease activity"/>
    <property type="evidence" value="ECO:0007669"/>
    <property type="project" value="TreeGrafter"/>
</dbReference>
<dbReference type="InterPro" id="IPR003141">
    <property type="entry name" value="Pol/His_phosphatase_N"/>
</dbReference>
<dbReference type="InterPro" id="IPR052018">
    <property type="entry name" value="PHP_domain"/>
</dbReference>
<dbReference type="SUPFAM" id="SSF89550">
    <property type="entry name" value="PHP domain-like"/>
    <property type="match status" value="1"/>
</dbReference>
<protein>
    <recommendedName>
        <fullName evidence="1">Polymerase/histidinol phosphatase N-terminal domain-containing protein</fullName>
    </recommendedName>
</protein>
<reference evidence="2 3" key="1">
    <citation type="journal article" date="2016" name="Nat. Commun.">
        <title>Thousands of microbial genomes shed light on interconnected biogeochemical processes in an aquifer system.</title>
        <authorList>
            <person name="Anantharaman K."/>
            <person name="Brown C.T."/>
            <person name="Hug L.A."/>
            <person name="Sharon I."/>
            <person name="Castelle C.J."/>
            <person name="Probst A.J."/>
            <person name="Thomas B.C."/>
            <person name="Singh A."/>
            <person name="Wilkins M.J."/>
            <person name="Karaoz U."/>
            <person name="Brodie E.L."/>
            <person name="Williams K.H."/>
            <person name="Hubbard S.S."/>
            <person name="Banfield J.F."/>
        </authorList>
    </citation>
    <scope>NUCLEOTIDE SEQUENCE [LARGE SCALE GENOMIC DNA]</scope>
</reference>
<dbReference type="AlphaFoldDB" id="A0A1G1WYY2"/>
<dbReference type="InterPro" id="IPR004013">
    <property type="entry name" value="PHP_dom"/>
</dbReference>
<organism evidence="2 3">
    <name type="scientific">Candidatus Woykebacteria bacterium RIFCSPLOWO2_01_FULL_41_12</name>
    <dbReference type="NCBI Taxonomy" id="1802604"/>
    <lineage>
        <taxon>Bacteria</taxon>
        <taxon>Candidatus Woykeibacteriota</taxon>
    </lineage>
</organism>
<dbReference type="CDD" id="cd07438">
    <property type="entry name" value="PHP_HisPPase_AMP"/>
    <property type="match status" value="1"/>
</dbReference>
<evidence type="ECO:0000313" key="3">
    <source>
        <dbReference type="Proteomes" id="UP000179279"/>
    </source>
</evidence>
<dbReference type="Gene3D" id="3.20.20.140">
    <property type="entry name" value="Metal-dependent hydrolases"/>
    <property type="match status" value="1"/>
</dbReference>
<dbReference type="InterPro" id="IPR016195">
    <property type="entry name" value="Pol/histidinol_Pase-like"/>
</dbReference>
<comment type="caution">
    <text evidence="2">The sequence shown here is derived from an EMBL/GenBank/DDBJ whole genome shotgun (WGS) entry which is preliminary data.</text>
</comment>
<evidence type="ECO:0000313" key="2">
    <source>
        <dbReference type="EMBL" id="OGY32771.1"/>
    </source>
</evidence>
<evidence type="ECO:0000259" key="1">
    <source>
        <dbReference type="SMART" id="SM00481"/>
    </source>
</evidence>
<feature type="domain" description="Polymerase/histidinol phosphatase N-terminal" evidence="1">
    <location>
        <begin position="9"/>
        <end position="74"/>
    </location>
</feature>
<dbReference type="EMBL" id="MHDA01000006">
    <property type="protein sequence ID" value="OGY32771.1"/>
    <property type="molecule type" value="Genomic_DNA"/>
</dbReference>
<dbReference type="PANTHER" id="PTHR42924:SF3">
    <property type="entry name" value="POLYMERASE_HISTIDINOL PHOSPHATASE N-TERMINAL DOMAIN-CONTAINING PROTEIN"/>
    <property type="match status" value="1"/>
</dbReference>
<name>A0A1G1WYY2_9BACT</name>
<dbReference type="Proteomes" id="UP000179279">
    <property type="component" value="Unassembled WGS sequence"/>
</dbReference>
<sequence>MATNIHKYIDLHTHTYHSDGVLSPTQLVEKAKEAGLSAIAITDHDSINGIEEGLVVGKKLGVEVIPGVEITSFPDEKHEFHFLGYFINWQDRPLQKALEKSQKAREERAKKVVKNLNRLGYEINFGDLRALTRGTIVMPHIAWVVINDKNNRQKLIKEFGSMPSTGDIIEKYLVPGAPAYEARKTFGQKEAVDLIQSSGGVVVLAHPCWSLTEKQGTVLIHDDRKLNQVTKLGIDGLEALAHRDNKEDTEKCVKHYEKFAEENNLLITGGSDYHGFGSAGKDLGYVDFYLKVPYEILEKLKARHER</sequence>
<proteinExistence type="predicted"/>
<dbReference type="PANTHER" id="PTHR42924">
    <property type="entry name" value="EXONUCLEASE"/>
    <property type="match status" value="1"/>
</dbReference>
<dbReference type="GO" id="GO:0004534">
    <property type="term" value="F:5'-3' RNA exonuclease activity"/>
    <property type="evidence" value="ECO:0007669"/>
    <property type="project" value="TreeGrafter"/>
</dbReference>
<gene>
    <name evidence="2" type="ORF">A3A57_00600</name>
</gene>
<accession>A0A1G1WYY2</accession>
<dbReference type="Gene3D" id="1.10.150.650">
    <property type="match status" value="1"/>
</dbReference>
<dbReference type="SMART" id="SM00481">
    <property type="entry name" value="POLIIIAc"/>
    <property type="match status" value="1"/>
</dbReference>
<dbReference type="Pfam" id="PF02811">
    <property type="entry name" value="PHP"/>
    <property type="match status" value="1"/>
</dbReference>